<evidence type="ECO:0000313" key="1">
    <source>
        <dbReference type="EnsemblPlants" id="HORVU.MOREX.r3.3HG0220630.1.CDS1"/>
    </source>
</evidence>
<dbReference type="Proteomes" id="UP000011116">
    <property type="component" value="Chromosome 3H"/>
</dbReference>
<sequence length="91" mass="10494">MYMSVACLSTNHTYVYVLTGYGSYSMEYLELSCGYLARIPRPWDSPGPLENASYADVVKSMRIGFVVRFPFKYDIRLSSTIIKECLILQFR</sequence>
<keyword evidence="2" id="KW-1185">Reference proteome</keyword>
<name>A0A8I6WMJ2_HORVV</name>
<accession>A0A8I6WMJ2</accession>
<organism evidence="1 2">
    <name type="scientific">Hordeum vulgare subsp. vulgare</name>
    <name type="common">Domesticated barley</name>
    <dbReference type="NCBI Taxonomy" id="112509"/>
    <lineage>
        <taxon>Eukaryota</taxon>
        <taxon>Viridiplantae</taxon>
        <taxon>Streptophyta</taxon>
        <taxon>Embryophyta</taxon>
        <taxon>Tracheophyta</taxon>
        <taxon>Spermatophyta</taxon>
        <taxon>Magnoliopsida</taxon>
        <taxon>Liliopsida</taxon>
        <taxon>Poales</taxon>
        <taxon>Poaceae</taxon>
        <taxon>BOP clade</taxon>
        <taxon>Pooideae</taxon>
        <taxon>Triticodae</taxon>
        <taxon>Triticeae</taxon>
        <taxon>Hordeinae</taxon>
        <taxon>Hordeum</taxon>
    </lineage>
</organism>
<proteinExistence type="predicted"/>
<reference evidence="2" key="1">
    <citation type="journal article" date="2012" name="Nature">
        <title>A physical, genetic and functional sequence assembly of the barley genome.</title>
        <authorList>
            <consortium name="The International Barley Genome Sequencing Consortium"/>
            <person name="Mayer K.F."/>
            <person name="Waugh R."/>
            <person name="Brown J.W."/>
            <person name="Schulman A."/>
            <person name="Langridge P."/>
            <person name="Platzer M."/>
            <person name="Fincher G.B."/>
            <person name="Muehlbauer G.J."/>
            <person name="Sato K."/>
            <person name="Close T.J."/>
            <person name="Wise R.P."/>
            <person name="Stein N."/>
        </authorList>
    </citation>
    <scope>NUCLEOTIDE SEQUENCE [LARGE SCALE GENOMIC DNA]</scope>
    <source>
        <strain evidence="2">cv. Morex</strain>
    </source>
</reference>
<dbReference type="AlphaFoldDB" id="A0A8I6WMJ2"/>
<dbReference type="Gramene" id="HORVU.MOREX.r2.3HG0181900.1">
    <property type="protein sequence ID" value="HORVU.MOREX.r2.3HG0181900.1.CDS.1"/>
    <property type="gene ID" value="HORVU.MOREX.r2.3HG0181900"/>
</dbReference>
<reference evidence="1" key="2">
    <citation type="submission" date="2020-10" db="EMBL/GenBank/DDBJ databases">
        <authorList>
            <person name="Scholz U."/>
            <person name="Mascher M."/>
            <person name="Fiebig A."/>
        </authorList>
    </citation>
    <scope>NUCLEOTIDE SEQUENCE [LARGE SCALE GENOMIC DNA]</scope>
    <source>
        <strain evidence="1">cv. Morex</strain>
    </source>
</reference>
<protein>
    <submittedName>
        <fullName evidence="1">Uncharacterized protein</fullName>
    </submittedName>
</protein>
<reference evidence="1" key="3">
    <citation type="submission" date="2022-01" db="UniProtKB">
        <authorList>
            <consortium name="EnsemblPlants"/>
        </authorList>
    </citation>
    <scope>IDENTIFICATION</scope>
    <source>
        <strain evidence="1">subsp. vulgare</strain>
    </source>
</reference>
<dbReference type="Gramene" id="HORVU.MOREX.r3.3HG0220630.1">
    <property type="protein sequence ID" value="HORVU.MOREX.r3.3HG0220630.1.CDS1"/>
    <property type="gene ID" value="HORVU.MOREX.r3.3HG0220630"/>
</dbReference>
<evidence type="ECO:0000313" key="2">
    <source>
        <dbReference type="Proteomes" id="UP000011116"/>
    </source>
</evidence>
<dbReference type="EnsemblPlants" id="HORVU.MOREX.r3.3HG0220630.1">
    <property type="protein sequence ID" value="HORVU.MOREX.r3.3HG0220630.1.CDS1"/>
    <property type="gene ID" value="HORVU.MOREX.r3.3HG0220630"/>
</dbReference>